<keyword evidence="5" id="KW-1185">Reference proteome</keyword>
<keyword evidence="1 4" id="KW-0808">Transferase</keyword>
<evidence type="ECO:0000256" key="1">
    <source>
        <dbReference type="ARBA" id="ARBA00022679"/>
    </source>
</evidence>
<dbReference type="AlphaFoldDB" id="A0A1B4FM68"/>
<proteinExistence type="predicted"/>
<dbReference type="PANTHER" id="PTHR43800">
    <property type="entry name" value="PEPTIDYL-LYSINE N-ACETYLTRANSFERASE YJAB"/>
    <property type="match status" value="1"/>
</dbReference>
<dbReference type="Gene3D" id="3.40.630.30">
    <property type="match status" value="1"/>
</dbReference>
<protein>
    <submittedName>
        <fullName evidence="4">GNAT family acetyltransferase</fullName>
    </submittedName>
</protein>
<dbReference type="GO" id="GO:0016747">
    <property type="term" value="F:acyltransferase activity, transferring groups other than amino-acyl groups"/>
    <property type="evidence" value="ECO:0007669"/>
    <property type="project" value="InterPro"/>
</dbReference>
<dbReference type="Pfam" id="PF13673">
    <property type="entry name" value="Acetyltransf_10"/>
    <property type="match status" value="1"/>
</dbReference>
<organism evidence="4 5">
    <name type="scientific">Burkholderia mayonis</name>
    <dbReference type="NCBI Taxonomy" id="1385591"/>
    <lineage>
        <taxon>Bacteria</taxon>
        <taxon>Pseudomonadati</taxon>
        <taxon>Pseudomonadota</taxon>
        <taxon>Betaproteobacteria</taxon>
        <taxon>Burkholderiales</taxon>
        <taxon>Burkholderiaceae</taxon>
        <taxon>Burkholderia</taxon>
        <taxon>pseudomallei group</taxon>
    </lineage>
</organism>
<dbReference type="InterPro" id="IPR000182">
    <property type="entry name" value="GNAT_dom"/>
</dbReference>
<evidence type="ECO:0000313" key="4">
    <source>
        <dbReference type="EMBL" id="AOJ04756.1"/>
    </source>
</evidence>
<feature type="domain" description="N-acetyltransferase" evidence="3">
    <location>
        <begin position="1"/>
        <end position="143"/>
    </location>
</feature>
<dbReference type="SUPFAM" id="SSF55729">
    <property type="entry name" value="Acyl-CoA N-acyltransferases (Nat)"/>
    <property type="match status" value="1"/>
</dbReference>
<evidence type="ECO:0000256" key="2">
    <source>
        <dbReference type="ARBA" id="ARBA00023315"/>
    </source>
</evidence>
<keyword evidence="2" id="KW-0012">Acyltransferase</keyword>
<dbReference type="EMBL" id="CP013387">
    <property type="protein sequence ID" value="AOJ04756.1"/>
    <property type="molecule type" value="Genomic_DNA"/>
</dbReference>
<name>A0A1B4FM68_9BURK</name>
<dbReference type="PROSITE" id="PS51186">
    <property type="entry name" value="GNAT"/>
    <property type="match status" value="1"/>
</dbReference>
<dbReference type="PANTHER" id="PTHR43800:SF1">
    <property type="entry name" value="PEPTIDYL-LYSINE N-ACETYLTRANSFERASE YJAB"/>
    <property type="match status" value="1"/>
</dbReference>
<reference evidence="4 5" key="1">
    <citation type="submission" date="2015-12" db="EMBL/GenBank/DDBJ databases">
        <title>Diversity of Burkholderia near neighbor genomes.</title>
        <authorList>
            <person name="Sahl J."/>
            <person name="Wagner D."/>
            <person name="Keim P."/>
        </authorList>
    </citation>
    <scope>NUCLEOTIDE SEQUENCE [LARGE SCALE GENOMIC DNA]</scope>
    <source>
        <strain evidence="4 5">BDU6</strain>
    </source>
</reference>
<dbReference type="Proteomes" id="UP000062519">
    <property type="component" value="Chromosome 2"/>
</dbReference>
<gene>
    <name evidence="4" type="ORF">WS70_23615</name>
</gene>
<dbReference type="KEGG" id="buu:WS70_23615"/>
<evidence type="ECO:0000313" key="5">
    <source>
        <dbReference type="Proteomes" id="UP000062519"/>
    </source>
</evidence>
<accession>A0A1B4FM68</accession>
<dbReference type="CDD" id="cd04301">
    <property type="entry name" value="NAT_SF"/>
    <property type="match status" value="1"/>
</dbReference>
<dbReference type="InterPro" id="IPR016181">
    <property type="entry name" value="Acyl_CoA_acyltransferase"/>
</dbReference>
<dbReference type="RefSeq" id="WP_059598380.1">
    <property type="nucleotide sequence ID" value="NZ_CP013387.1"/>
</dbReference>
<sequence>MSVRSRIPADNPILLEIWHRSVRETHTFLRERDIEALYPQVRDAYLPNVAVWIDEAIDGRIAGFIGMDGAQVEMLFVDPDLFSQGVGTRLLDHVSAQYASLTVDVNEQNPQAHGFYRRYGFKDVGRSATDSAGGPFPLIHMAY</sequence>
<evidence type="ECO:0000259" key="3">
    <source>
        <dbReference type="PROSITE" id="PS51186"/>
    </source>
</evidence>